<dbReference type="GO" id="GO:0016020">
    <property type="term" value="C:membrane"/>
    <property type="evidence" value="ECO:0007669"/>
    <property type="project" value="UniProtKB-SubCell"/>
</dbReference>
<organism evidence="4 5">
    <name type="scientific">Phanerochaete carnosa (strain HHB-10118-sp)</name>
    <name type="common">White-rot fungus</name>
    <name type="synonym">Peniophora carnosa</name>
    <dbReference type="NCBI Taxonomy" id="650164"/>
    <lineage>
        <taxon>Eukaryota</taxon>
        <taxon>Fungi</taxon>
        <taxon>Dikarya</taxon>
        <taxon>Basidiomycota</taxon>
        <taxon>Agaricomycotina</taxon>
        <taxon>Agaricomycetes</taxon>
        <taxon>Polyporales</taxon>
        <taxon>Phanerochaetaceae</taxon>
        <taxon>Phanerochaete</taxon>
    </lineage>
</organism>
<feature type="transmembrane region" description="Helical" evidence="2">
    <location>
        <begin position="390"/>
        <end position="407"/>
    </location>
</feature>
<feature type="transmembrane region" description="Helical" evidence="2">
    <location>
        <begin position="297"/>
        <end position="321"/>
    </location>
</feature>
<dbReference type="Pfam" id="PF07690">
    <property type="entry name" value="MFS_1"/>
    <property type="match status" value="1"/>
</dbReference>
<dbReference type="RefSeq" id="XP_007396486.1">
    <property type="nucleotide sequence ID" value="XM_007396424.1"/>
</dbReference>
<accession>K5VX88</accession>
<evidence type="ECO:0000256" key="1">
    <source>
        <dbReference type="ARBA" id="ARBA00004141"/>
    </source>
</evidence>
<keyword evidence="5" id="KW-1185">Reference proteome</keyword>
<dbReference type="KEGG" id="pco:PHACADRAFT_257275"/>
<dbReference type="SUPFAM" id="SSF103473">
    <property type="entry name" value="MFS general substrate transporter"/>
    <property type="match status" value="1"/>
</dbReference>
<feature type="transmembrane region" description="Helical" evidence="2">
    <location>
        <begin position="217"/>
        <end position="237"/>
    </location>
</feature>
<feature type="transmembrane region" description="Helical" evidence="2">
    <location>
        <begin position="353"/>
        <end position="369"/>
    </location>
</feature>
<feature type="transmembrane region" description="Helical" evidence="2">
    <location>
        <begin position="153"/>
        <end position="175"/>
    </location>
</feature>
<evidence type="ECO:0000313" key="5">
    <source>
        <dbReference type="Proteomes" id="UP000008370"/>
    </source>
</evidence>
<feature type="transmembrane region" description="Helical" evidence="2">
    <location>
        <begin position="419"/>
        <end position="440"/>
    </location>
</feature>
<proteinExistence type="predicted"/>
<feature type="transmembrane region" description="Helical" evidence="2">
    <location>
        <begin position="101"/>
        <end position="118"/>
    </location>
</feature>
<sequence>MADEKTRTDAPSVVQDTLSTCDTLPTPASTKAAAEPISRDFLFFPVPRYLRHNPEKPVRFSLSLNCLFAVATTFIVANIYWCQPILIELSIAFGVSYDRVSHIPTLLQAGYGVGLLFIAPLGDLIRRRPLILMLTFIGCALTFGVAFTESFVVFQIISFFIGVATCVPQILIPLAADLAPPQRRATAISIVVSGLLLGILIARVISGLVAQFASWRVVYYLAIGVQGIIFGLLYFLLPDFPAVHNKGVTYWGILYSMAKFAVTEPLLIQASLVCFAAMACFTNFWVTLTFLLGGPPYFYSTVVIGLFGLVGMFGVFAAPLVGRVVDNVVPWTAAVISNLALILFQAIQTGAGGINIAAVIIVCFGIDVFRQTQQVSLTTAVFEIDPKARSRLNSVILIWVFAGQIMGTSVGTEVFVKFGWRPAAALSVAWSGFTLLVMLIRGPHCSRYTWFGYEGGFRLRKAALAVPETVKLEKESDVRTVGQSTMDEKSAA</sequence>
<dbReference type="Gene3D" id="1.20.1250.20">
    <property type="entry name" value="MFS general substrate transporter like domains"/>
    <property type="match status" value="1"/>
</dbReference>
<dbReference type="InterPro" id="IPR036259">
    <property type="entry name" value="MFS_trans_sf"/>
</dbReference>
<keyword evidence="2" id="KW-0472">Membrane</keyword>
<feature type="transmembrane region" description="Helical" evidence="2">
    <location>
        <begin position="130"/>
        <end position="147"/>
    </location>
</feature>
<dbReference type="AlphaFoldDB" id="K5VX88"/>
<dbReference type="GeneID" id="18916805"/>
<reference evidence="4 5" key="1">
    <citation type="journal article" date="2012" name="BMC Genomics">
        <title>Comparative genomics of the white-rot fungi, Phanerochaete carnosa and P. chrysosporium, to elucidate the genetic basis of the distinct wood types they colonize.</title>
        <authorList>
            <person name="Suzuki H."/>
            <person name="MacDonald J."/>
            <person name="Syed K."/>
            <person name="Salamov A."/>
            <person name="Hori C."/>
            <person name="Aerts A."/>
            <person name="Henrissat B."/>
            <person name="Wiebenga A."/>
            <person name="vanKuyk P.A."/>
            <person name="Barry K."/>
            <person name="Lindquist E."/>
            <person name="LaButti K."/>
            <person name="Lapidus A."/>
            <person name="Lucas S."/>
            <person name="Coutinho P."/>
            <person name="Gong Y."/>
            <person name="Samejima M."/>
            <person name="Mahadevan R."/>
            <person name="Abou-Zaid M."/>
            <person name="de Vries R.P."/>
            <person name="Igarashi K."/>
            <person name="Yadav J.S."/>
            <person name="Grigoriev I.V."/>
            <person name="Master E.R."/>
        </authorList>
    </citation>
    <scope>NUCLEOTIDE SEQUENCE [LARGE SCALE GENOMIC DNA]</scope>
    <source>
        <strain evidence="4 5">HHB-10118-sp</strain>
    </source>
</reference>
<dbReference type="CDD" id="cd17324">
    <property type="entry name" value="MFS_NepI_like"/>
    <property type="match status" value="1"/>
</dbReference>
<feature type="transmembrane region" description="Helical" evidence="2">
    <location>
        <begin position="187"/>
        <end position="205"/>
    </location>
</feature>
<protein>
    <recommendedName>
        <fullName evidence="3">Major facilitator superfamily (MFS) profile domain-containing protein</fullName>
    </recommendedName>
</protein>
<feature type="transmembrane region" description="Helical" evidence="2">
    <location>
        <begin position="266"/>
        <end position="291"/>
    </location>
</feature>
<dbReference type="Proteomes" id="UP000008370">
    <property type="component" value="Unassembled WGS sequence"/>
</dbReference>
<dbReference type="PANTHER" id="PTHR42910">
    <property type="entry name" value="TRANSPORTER SCO4007-RELATED"/>
    <property type="match status" value="1"/>
</dbReference>
<gene>
    <name evidence="4" type="ORF">PHACADRAFT_257275</name>
</gene>
<dbReference type="EMBL" id="JH930472">
    <property type="protein sequence ID" value="EKM56193.1"/>
    <property type="molecule type" value="Genomic_DNA"/>
</dbReference>
<dbReference type="InParanoid" id="K5VX88"/>
<feature type="transmembrane region" description="Helical" evidence="2">
    <location>
        <begin position="60"/>
        <end position="81"/>
    </location>
</feature>
<keyword evidence="2" id="KW-1133">Transmembrane helix</keyword>
<dbReference type="InterPro" id="IPR011701">
    <property type="entry name" value="MFS"/>
</dbReference>
<dbReference type="HOGENOM" id="CLU_001265_23_3_1"/>
<feature type="transmembrane region" description="Helical" evidence="2">
    <location>
        <begin position="328"/>
        <end position="347"/>
    </location>
</feature>
<dbReference type="PANTHER" id="PTHR42910:SF1">
    <property type="entry name" value="MAJOR FACILITATOR SUPERFAMILY (MFS) PROFILE DOMAIN-CONTAINING PROTEIN"/>
    <property type="match status" value="1"/>
</dbReference>
<dbReference type="PROSITE" id="PS50850">
    <property type="entry name" value="MFS"/>
    <property type="match status" value="1"/>
</dbReference>
<evidence type="ECO:0000313" key="4">
    <source>
        <dbReference type="EMBL" id="EKM56193.1"/>
    </source>
</evidence>
<keyword evidence="2" id="KW-0812">Transmembrane</keyword>
<dbReference type="GO" id="GO:0022857">
    <property type="term" value="F:transmembrane transporter activity"/>
    <property type="evidence" value="ECO:0007669"/>
    <property type="project" value="InterPro"/>
</dbReference>
<feature type="domain" description="Major facilitator superfamily (MFS) profile" evidence="3">
    <location>
        <begin position="58"/>
        <end position="446"/>
    </location>
</feature>
<comment type="subcellular location">
    <subcellularLocation>
        <location evidence="1">Membrane</location>
        <topology evidence="1">Multi-pass membrane protein</topology>
    </subcellularLocation>
</comment>
<evidence type="ECO:0000256" key="2">
    <source>
        <dbReference type="SAM" id="Phobius"/>
    </source>
</evidence>
<dbReference type="InterPro" id="IPR020846">
    <property type="entry name" value="MFS_dom"/>
</dbReference>
<name>K5VX88_PHACS</name>
<dbReference type="OrthoDB" id="2105912at2759"/>
<evidence type="ECO:0000259" key="3">
    <source>
        <dbReference type="PROSITE" id="PS50850"/>
    </source>
</evidence>